<sequence length="126" mass="13791">MDDSIGSFPEPKKIAVWAEGSRIEAKEFVIPKNTDSTDDIPTIPDLDELHDILEKEISKPPITSHTDTETANTLAEVSNEDTLGTDTVLEVLRAHVPKIKVDNGDSIWTVNSLLTQLADEEQNPAG</sequence>
<dbReference type="OrthoDB" id="206950at2759"/>
<evidence type="ECO:0000313" key="2">
    <source>
        <dbReference type="Proteomes" id="UP000299102"/>
    </source>
</evidence>
<comment type="caution">
    <text evidence="1">The sequence shown here is derived from an EMBL/GenBank/DDBJ whole genome shotgun (WGS) entry which is preliminary data.</text>
</comment>
<dbReference type="EMBL" id="BGZK01000614">
    <property type="protein sequence ID" value="GBP52999.1"/>
    <property type="molecule type" value="Genomic_DNA"/>
</dbReference>
<proteinExistence type="predicted"/>
<gene>
    <name evidence="1" type="ORF">EVAR_80959_1</name>
</gene>
<evidence type="ECO:0000313" key="1">
    <source>
        <dbReference type="EMBL" id="GBP52999.1"/>
    </source>
</evidence>
<dbReference type="Proteomes" id="UP000299102">
    <property type="component" value="Unassembled WGS sequence"/>
</dbReference>
<name>A0A4C1WRQ5_EUMVA</name>
<organism evidence="1 2">
    <name type="scientific">Eumeta variegata</name>
    <name type="common">Bagworm moth</name>
    <name type="synonym">Eumeta japonica</name>
    <dbReference type="NCBI Taxonomy" id="151549"/>
    <lineage>
        <taxon>Eukaryota</taxon>
        <taxon>Metazoa</taxon>
        <taxon>Ecdysozoa</taxon>
        <taxon>Arthropoda</taxon>
        <taxon>Hexapoda</taxon>
        <taxon>Insecta</taxon>
        <taxon>Pterygota</taxon>
        <taxon>Neoptera</taxon>
        <taxon>Endopterygota</taxon>
        <taxon>Lepidoptera</taxon>
        <taxon>Glossata</taxon>
        <taxon>Ditrysia</taxon>
        <taxon>Tineoidea</taxon>
        <taxon>Psychidae</taxon>
        <taxon>Oiketicinae</taxon>
        <taxon>Eumeta</taxon>
    </lineage>
</organism>
<keyword evidence="2" id="KW-1185">Reference proteome</keyword>
<dbReference type="AlphaFoldDB" id="A0A4C1WRQ5"/>
<reference evidence="1 2" key="1">
    <citation type="journal article" date="2019" name="Commun. Biol.">
        <title>The bagworm genome reveals a unique fibroin gene that provides high tensile strength.</title>
        <authorList>
            <person name="Kono N."/>
            <person name="Nakamura H."/>
            <person name="Ohtoshi R."/>
            <person name="Tomita M."/>
            <person name="Numata K."/>
            <person name="Arakawa K."/>
        </authorList>
    </citation>
    <scope>NUCLEOTIDE SEQUENCE [LARGE SCALE GENOMIC DNA]</scope>
</reference>
<accession>A0A4C1WRQ5</accession>
<protein>
    <submittedName>
        <fullName evidence="1">Uncharacterized protein</fullName>
    </submittedName>
</protein>